<reference evidence="2 3" key="1">
    <citation type="submission" date="2016-10" db="EMBL/GenBank/DDBJ databases">
        <authorList>
            <person name="Varghese N."/>
            <person name="Submissions S."/>
        </authorList>
    </citation>
    <scope>NUCLEOTIDE SEQUENCE [LARGE SCALE GENOMIC DNA]</scope>
    <source>
        <strain evidence="2 3">DSM 16392</strain>
    </source>
</reference>
<dbReference type="RefSeq" id="WP_208859966.1">
    <property type="nucleotide sequence ID" value="NZ_FOSK01000001.1"/>
</dbReference>
<proteinExistence type="predicted"/>
<keyword evidence="1" id="KW-0732">Signal</keyword>
<organism evidence="2 3">
    <name type="scientific">Pseudovibrio ascidiaceicola</name>
    <dbReference type="NCBI Taxonomy" id="285279"/>
    <lineage>
        <taxon>Bacteria</taxon>
        <taxon>Pseudomonadati</taxon>
        <taxon>Pseudomonadota</taxon>
        <taxon>Alphaproteobacteria</taxon>
        <taxon>Hyphomicrobiales</taxon>
        <taxon>Stappiaceae</taxon>
        <taxon>Pseudovibrio</taxon>
    </lineage>
</organism>
<gene>
    <name evidence="2" type="ORF">SAMN04488518_101152</name>
</gene>
<evidence type="ECO:0000313" key="2">
    <source>
        <dbReference type="EMBL" id="SFJ89230.1"/>
    </source>
</evidence>
<feature type="signal peptide" evidence="1">
    <location>
        <begin position="1"/>
        <end position="25"/>
    </location>
</feature>
<evidence type="ECO:0000313" key="3">
    <source>
        <dbReference type="Proteomes" id="UP000199598"/>
    </source>
</evidence>
<sequence length="297" mass="33377">MGQLLQTLLRLLLCLVALHTSASLAQSLLDLDDHFTFNPQGKYQPRLIGLFETDRNNTSGAAEVITPVFQDSHGMFFADIRSRNSSDAVYLLSAGGGLRHFVRPNLIGSTYIFMNYKEDYERGPETAVTTGIEFLANNYEARFNAQFPTSKARILEPEPGSIDQRESVPLLNLSGEIGYDLPGTEDLGFGLRIYAGGFYRTANNIEEISGAQGRFEISHAGWFGLPGLKTTFVGQIRYHSDINYPIGAFQLRIGLPIVKYWNGIAVDNYNELSHIERRMTERVRRPLTIHSRTRRIP</sequence>
<protein>
    <recommendedName>
        <fullName evidence="4">Inverse autotransporter beta-domain domain-containing protein</fullName>
    </recommendedName>
</protein>
<evidence type="ECO:0008006" key="4">
    <source>
        <dbReference type="Google" id="ProtNLM"/>
    </source>
</evidence>
<feature type="chain" id="PRO_5045507879" description="Inverse autotransporter beta-domain domain-containing protein" evidence="1">
    <location>
        <begin position="26"/>
        <end position="297"/>
    </location>
</feature>
<accession>A0A1I3V270</accession>
<keyword evidence="3" id="KW-1185">Reference proteome</keyword>
<name>A0A1I3V270_9HYPH</name>
<comment type="caution">
    <text evidence="2">The sequence shown here is derived from an EMBL/GenBank/DDBJ whole genome shotgun (WGS) entry which is preliminary data.</text>
</comment>
<dbReference type="Proteomes" id="UP000199598">
    <property type="component" value="Unassembled WGS sequence"/>
</dbReference>
<dbReference type="EMBL" id="FOSK01000001">
    <property type="protein sequence ID" value="SFJ89230.1"/>
    <property type="molecule type" value="Genomic_DNA"/>
</dbReference>
<dbReference type="InterPro" id="IPR038177">
    <property type="entry name" value="IAT_beta_sf"/>
</dbReference>
<dbReference type="Gene3D" id="2.40.160.160">
    <property type="entry name" value="Inverse autotransporter, beta-domain"/>
    <property type="match status" value="1"/>
</dbReference>
<evidence type="ECO:0000256" key="1">
    <source>
        <dbReference type="SAM" id="SignalP"/>
    </source>
</evidence>